<organism evidence="9 10">
    <name type="scientific">Wenzhouxiangella limi</name>
    <dbReference type="NCBI Taxonomy" id="2707351"/>
    <lineage>
        <taxon>Bacteria</taxon>
        <taxon>Pseudomonadati</taxon>
        <taxon>Pseudomonadota</taxon>
        <taxon>Gammaproteobacteria</taxon>
        <taxon>Chromatiales</taxon>
        <taxon>Wenzhouxiangellaceae</taxon>
        <taxon>Wenzhouxiangella</taxon>
    </lineage>
</organism>
<dbReference type="RefSeq" id="WP_164210799.1">
    <property type="nucleotide sequence ID" value="NZ_JAAGSC010000039.1"/>
</dbReference>
<dbReference type="SUPFAM" id="SSF46626">
    <property type="entry name" value="Cytochrome c"/>
    <property type="match status" value="1"/>
</dbReference>
<dbReference type="InterPro" id="IPR050597">
    <property type="entry name" value="Cytochrome_c_Oxidase_Subunit"/>
</dbReference>
<dbReference type="AlphaFoldDB" id="A0A845UYR6"/>
<dbReference type="EMBL" id="JAAGSC010000039">
    <property type="protein sequence ID" value="NDY95412.1"/>
    <property type="molecule type" value="Genomic_DNA"/>
</dbReference>
<evidence type="ECO:0000256" key="1">
    <source>
        <dbReference type="ARBA" id="ARBA00022448"/>
    </source>
</evidence>
<accession>A0A845UYR6</accession>
<dbReference type="GO" id="GO:0020037">
    <property type="term" value="F:heme binding"/>
    <property type="evidence" value="ECO:0007669"/>
    <property type="project" value="InterPro"/>
</dbReference>
<dbReference type="InterPro" id="IPR036909">
    <property type="entry name" value="Cyt_c-like_dom_sf"/>
</dbReference>
<keyword evidence="7" id="KW-0732">Signal</keyword>
<feature type="domain" description="Cytochrome c" evidence="8">
    <location>
        <begin position="23"/>
        <end position="102"/>
    </location>
</feature>
<evidence type="ECO:0000313" key="10">
    <source>
        <dbReference type="Proteomes" id="UP000484885"/>
    </source>
</evidence>
<keyword evidence="4" id="KW-0249">Electron transport</keyword>
<dbReference type="Proteomes" id="UP000484885">
    <property type="component" value="Unassembled WGS sequence"/>
</dbReference>
<dbReference type="Gene3D" id="1.10.760.10">
    <property type="entry name" value="Cytochrome c-like domain"/>
    <property type="match status" value="1"/>
</dbReference>
<dbReference type="PROSITE" id="PS51007">
    <property type="entry name" value="CYTC"/>
    <property type="match status" value="1"/>
</dbReference>
<evidence type="ECO:0000256" key="6">
    <source>
        <dbReference type="PROSITE-ProRule" id="PRU00433"/>
    </source>
</evidence>
<dbReference type="GO" id="GO:0009055">
    <property type="term" value="F:electron transfer activity"/>
    <property type="evidence" value="ECO:0007669"/>
    <property type="project" value="InterPro"/>
</dbReference>
<evidence type="ECO:0000256" key="2">
    <source>
        <dbReference type="ARBA" id="ARBA00022617"/>
    </source>
</evidence>
<keyword evidence="1" id="KW-0813">Transport</keyword>
<feature type="signal peptide" evidence="7">
    <location>
        <begin position="1"/>
        <end position="22"/>
    </location>
</feature>
<dbReference type="PANTHER" id="PTHR33751:SF9">
    <property type="entry name" value="CYTOCHROME C4"/>
    <property type="match status" value="1"/>
</dbReference>
<gene>
    <name evidence="9" type="ORF">G3I74_06705</name>
</gene>
<evidence type="ECO:0000256" key="3">
    <source>
        <dbReference type="ARBA" id="ARBA00022723"/>
    </source>
</evidence>
<name>A0A845UYR6_9GAMM</name>
<dbReference type="InterPro" id="IPR009056">
    <property type="entry name" value="Cyt_c-like_dom"/>
</dbReference>
<keyword evidence="10" id="KW-1185">Reference proteome</keyword>
<dbReference type="GO" id="GO:0046872">
    <property type="term" value="F:metal ion binding"/>
    <property type="evidence" value="ECO:0007669"/>
    <property type="project" value="UniProtKB-KW"/>
</dbReference>
<comment type="caution">
    <text evidence="9">The sequence shown here is derived from an EMBL/GenBank/DDBJ whole genome shotgun (WGS) entry which is preliminary data.</text>
</comment>
<evidence type="ECO:0000259" key="8">
    <source>
        <dbReference type="PROSITE" id="PS51007"/>
    </source>
</evidence>
<sequence length="107" mass="11644">MKTMPGIALVALGLIIASPALADDPARGQELSEVCQSCHGENGNLALQDDYPLIGGQHFDYLVHALRAYRSGDRDNAIMAGFARDLSDQDIRDLAAWYSRQDGELEP</sequence>
<evidence type="ECO:0000256" key="5">
    <source>
        <dbReference type="ARBA" id="ARBA00023004"/>
    </source>
</evidence>
<keyword evidence="5 6" id="KW-0408">Iron</keyword>
<keyword evidence="3 6" id="KW-0479">Metal-binding</keyword>
<keyword evidence="2 6" id="KW-0349">Heme</keyword>
<evidence type="ECO:0000313" key="9">
    <source>
        <dbReference type="EMBL" id="NDY95412.1"/>
    </source>
</evidence>
<dbReference type="Pfam" id="PF00034">
    <property type="entry name" value="Cytochrom_C"/>
    <property type="match status" value="1"/>
</dbReference>
<feature type="chain" id="PRO_5032659054" evidence="7">
    <location>
        <begin position="23"/>
        <end position="107"/>
    </location>
</feature>
<reference evidence="9 10" key="1">
    <citation type="submission" date="2020-02" db="EMBL/GenBank/DDBJ databases">
        <authorList>
            <person name="Zhang X.-Y."/>
        </authorList>
    </citation>
    <scope>NUCLEOTIDE SEQUENCE [LARGE SCALE GENOMIC DNA]</scope>
    <source>
        <strain evidence="9 10">C33</strain>
    </source>
</reference>
<evidence type="ECO:0000256" key="7">
    <source>
        <dbReference type="SAM" id="SignalP"/>
    </source>
</evidence>
<dbReference type="PANTHER" id="PTHR33751">
    <property type="entry name" value="CBB3-TYPE CYTOCHROME C OXIDASE SUBUNIT FIXP"/>
    <property type="match status" value="1"/>
</dbReference>
<proteinExistence type="predicted"/>
<evidence type="ECO:0000256" key="4">
    <source>
        <dbReference type="ARBA" id="ARBA00022982"/>
    </source>
</evidence>
<protein>
    <submittedName>
        <fullName evidence="9">Cytochrome c</fullName>
    </submittedName>
</protein>